<evidence type="ECO:0000313" key="7">
    <source>
        <dbReference type="EMBL" id="ELU09654.1"/>
    </source>
</evidence>
<dbReference type="PANTHER" id="PTHR10283:SF82">
    <property type="entry name" value="SOLUTE CARRIER FAMILY 13 MEMBER 2"/>
    <property type="match status" value="1"/>
</dbReference>
<keyword evidence="9" id="KW-1185">Reference proteome</keyword>
<reference evidence="9" key="1">
    <citation type="submission" date="2012-12" db="EMBL/GenBank/DDBJ databases">
        <authorList>
            <person name="Hellsten U."/>
            <person name="Grimwood J."/>
            <person name="Chapman J.A."/>
            <person name="Shapiro H."/>
            <person name="Aerts A."/>
            <person name="Otillar R.P."/>
            <person name="Terry A.Y."/>
            <person name="Boore J.L."/>
            <person name="Simakov O."/>
            <person name="Marletaz F."/>
            <person name="Cho S.-J."/>
            <person name="Edsinger-Gonzales E."/>
            <person name="Havlak P."/>
            <person name="Kuo D.-H."/>
            <person name="Larsson T."/>
            <person name="Lv J."/>
            <person name="Arendt D."/>
            <person name="Savage R."/>
            <person name="Osoegawa K."/>
            <person name="de Jong P."/>
            <person name="Lindberg D.R."/>
            <person name="Seaver E.C."/>
            <person name="Weisblat D.A."/>
            <person name="Putnam N.H."/>
            <person name="Grigoriev I.V."/>
            <person name="Rokhsar D.S."/>
        </authorList>
    </citation>
    <scope>NUCLEOTIDE SEQUENCE</scope>
    <source>
        <strain evidence="9">I ESC-2004</strain>
    </source>
</reference>
<dbReference type="OMA" id="CIMAIFW"/>
<evidence type="ECO:0000313" key="8">
    <source>
        <dbReference type="EnsemblMetazoa" id="CapteP119351"/>
    </source>
</evidence>
<dbReference type="HOGENOM" id="CLU_141212_0_0_1"/>
<dbReference type="AlphaFoldDB" id="R7UT26"/>
<gene>
    <name evidence="7" type="ORF">CAPTEDRAFT_119351</name>
</gene>
<evidence type="ECO:0000256" key="1">
    <source>
        <dbReference type="ARBA" id="ARBA00004141"/>
    </source>
</evidence>
<evidence type="ECO:0000256" key="4">
    <source>
        <dbReference type="ARBA" id="ARBA00022989"/>
    </source>
</evidence>
<reference evidence="7 9" key="2">
    <citation type="journal article" date="2013" name="Nature">
        <title>Insights into bilaterian evolution from three spiralian genomes.</title>
        <authorList>
            <person name="Simakov O."/>
            <person name="Marletaz F."/>
            <person name="Cho S.J."/>
            <person name="Edsinger-Gonzales E."/>
            <person name="Havlak P."/>
            <person name="Hellsten U."/>
            <person name="Kuo D.H."/>
            <person name="Larsson T."/>
            <person name="Lv J."/>
            <person name="Arendt D."/>
            <person name="Savage R."/>
            <person name="Osoegawa K."/>
            <person name="de Jong P."/>
            <person name="Grimwood J."/>
            <person name="Chapman J.A."/>
            <person name="Shapiro H."/>
            <person name="Aerts A."/>
            <person name="Otillar R.P."/>
            <person name="Terry A.Y."/>
            <person name="Boore J.L."/>
            <person name="Grigoriev I.V."/>
            <person name="Lindberg D.R."/>
            <person name="Seaver E.C."/>
            <person name="Weisblat D.A."/>
            <person name="Putnam N.H."/>
            <person name="Rokhsar D.S."/>
        </authorList>
    </citation>
    <scope>NUCLEOTIDE SEQUENCE</scope>
    <source>
        <strain evidence="7 9">I ESC-2004</strain>
    </source>
</reference>
<dbReference type="EMBL" id="KB298081">
    <property type="protein sequence ID" value="ELU09654.1"/>
    <property type="molecule type" value="Genomic_DNA"/>
</dbReference>
<dbReference type="InterPro" id="IPR001898">
    <property type="entry name" value="SLC13A/DASS"/>
</dbReference>
<feature type="transmembrane region" description="Helical" evidence="6">
    <location>
        <begin position="68"/>
        <end position="84"/>
    </location>
</feature>
<dbReference type="EnsemblMetazoa" id="CapteT119351">
    <property type="protein sequence ID" value="CapteP119351"/>
    <property type="gene ID" value="CapteG119351"/>
</dbReference>
<dbReference type="STRING" id="283909.R7UT26"/>
<dbReference type="EMBL" id="AMQN01041586">
    <property type="status" value="NOT_ANNOTATED_CDS"/>
    <property type="molecule type" value="Genomic_DNA"/>
</dbReference>
<evidence type="ECO:0000256" key="5">
    <source>
        <dbReference type="ARBA" id="ARBA00023136"/>
    </source>
</evidence>
<accession>R7UT26</accession>
<keyword evidence="3 6" id="KW-0812">Transmembrane</keyword>
<evidence type="ECO:0008006" key="10">
    <source>
        <dbReference type="Google" id="ProtNLM"/>
    </source>
</evidence>
<evidence type="ECO:0000313" key="9">
    <source>
        <dbReference type="Proteomes" id="UP000014760"/>
    </source>
</evidence>
<proteinExistence type="inferred from homology"/>
<organism evidence="7">
    <name type="scientific">Capitella teleta</name>
    <name type="common">Polychaete worm</name>
    <dbReference type="NCBI Taxonomy" id="283909"/>
    <lineage>
        <taxon>Eukaryota</taxon>
        <taxon>Metazoa</taxon>
        <taxon>Spiralia</taxon>
        <taxon>Lophotrochozoa</taxon>
        <taxon>Annelida</taxon>
        <taxon>Polychaeta</taxon>
        <taxon>Sedentaria</taxon>
        <taxon>Scolecida</taxon>
        <taxon>Capitellidae</taxon>
        <taxon>Capitella</taxon>
    </lineage>
</organism>
<dbReference type="OrthoDB" id="6493944at2759"/>
<evidence type="ECO:0000256" key="6">
    <source>
        <dbReference type="SAM" id="Phobius"/>
    </source>
</evidence>
<sequence length="158" mass="17856">MNETCVFFFFFFRLQEAKCGYALLLLATYWCTEAIPIAATALMPVFLFPILGLMTVHDVTKEYMKNTIMMFVGGLTVAIALEKINLHKRIALAILRVLGTQPKWLMAGFMAPTWFMSMWISNTATAAMMLPMVEAVLEQIKPQHTLQLEVTAEEGEKP</sequence>
<comment type="similarity">
    <text evidence="2">Belongs to the SLC13A/DASS transporter (TC 2.A.47) family. NADC subfamily.</text>
</comment>
<protein>
    <recommendedName>
        <fullName evidence="10">Citrate transporter-like domain-containing protein</fullName>
    </recommendedName>
</protein>
<dbReference type="GO" id="GO:0005310">
    <property type="term" value="F:dicarboxylic acid transmembrane transporter activity"/>
    <property type="evidence" value="ECO:0007669"/>
    <property type="project" value="UniProtKB-ARBA"/>
</dbReference>
<dbReference type="GO" id="GO:0015556">
    <property type="term" value="F:C4-dicarboxylate transmembrane transporter activity"/>
    <property type="evidence" value="ECO:0007669"/>
    <property type="project" value="UniProtKB-ARBA"/>
</dbReference>
<evidence type="ECO:0000256" key="2">
    <source>
        <dbReference type="ARBA" id="ARBA00006772"/>
    </source>
</evidence>
<dbReference type="PANTHER" id="PTHR10283">
    <property type="entry name" value="SOLUTE CARRIER FAMILY 13 MEMBER"/>
    <property type="match status" value="1"/>
</dbReference>
<name>R7UT26_CAPTE</name>
<dbReference type="GO" id="GO:0005886">
    <property type="term" value="C:plasma membrane"/>
    <property type="evidence" value="ECO:0007669"/>
    <property type="project" value="TreeGrafter"/>
</dbReference>
<feature type="transmembrane region" description="Helical" evidence="6">
    <location>
        <begin position="104"/>
        <end position="122"/>
    </location>
</feature>
<evidence type="ECO:0000256" key="3">
    <source>
        <dbReference type="ARBA" id="ARBA00022692"/>
    </source>
</evidence>
<dbReference type="Pfam" id="PF00939">
    <property type="entry name" value="Na_sulph_symp"/>
    <property type="match status" value="1"/>
</dbReference>
<dbReference type="Proteomes" id="UP000014760">
    <property type="component" value="Unassembled WGS sequence"/>
</dbReference>
<comment type="subcellular location">
    <subcellularLocation>
        <location evidence="1">Membrane</location>
        <topology evidence="1">Multi-pass membrane protein</topology>
    </subcellularLocation>
</comment>
<reference evidence="8" key="3">
    <citation type="submission" date="2015-06" db="UniProtKB">
        <authorList>
            <consortium name="EnsemblMetazoa"/>
        </authorList>
    </citation>
    <scope>IDENTIFICATION</scope>
</reference>
<feature type="transmembrane region" description="Helical" evidence="6">
    <location>
        <begin position="35"/>
        <end position="56"/>
    </location>
</feature>
<keyword evidence="4 6" id="KW-1133">Transmembrane helix</keyword>
<keyword evidence="5 6" id="KW-0472">Membrane</keyword>